<dbReference type="Gene3D" id="3.30.1490.180">
    <property type="entry name" value="RNA polymerase ii"/>
    <property type="match status" value="1"/>
</dbReference>
<comment type="similarity">
    <text evidence="2 12">Belongs to the RNA polymerase beta' chain family.</text>
</comment>
<dbReference type="Gene3D" id="4.10.860.120">
    <property type="entry name" value="RNA polymerase II, clamp domain"/>
    <property type="match status" value="1"/>
</dbReference>
<dbReference type="Gene3D" id="1.10.150.390">
    <property type="match status" value="1"/>
</dbReference>
<dbReference type="Gene3D" id="1.10.132.30">
    <property type="match status" value="1"/>
</dbReference>
<comment type="function">
    <text evidence="12">DNA-dependent RNA polymerase catalyzes the transcription of DNA into RNA using the four ribonucleoside triphosphates as substrates.</text>
</comment>
<dbReference type="GO" id="GO:0003677">
    <property type="term" value="F:DNA binding"/>
    <property type="evidence" value="ECO:0007669"/>
    <property type="project" value="InterPro"/>
</dbReference>
<dbReference type="InterPro" id="IPR000722">
    <property type="entry name" value="RNA_pol_asu"/>
</dbReference>
<evidence type="ECO:0000256" key="12">
    <source>
        <dbReference type="RuleBase" id="RU004279"/>
    </source>
</evidence>
<gene>
    <name evidence="17" type="ORF">BB559_002114</name>
    <name evidence="16" type="ORF">BB559_007239</name>
</gene>
<dbReference type="EMBL" id="MBFT01001171">
    <property type="protein sequence ID" value="PVU85038.1"/>
    <property type="molecule type" value="Genomic_DNA"/>
</dbReference>
<sequence length="1703" mass="190597">MDVTKPINSEVQQLRLTFYNPDEVRKISVKQITNPTMLDILGNPTKNGLYDPVLGPFSRNSLCHTCSLDYINCPGHFGHIELPNPVMNTLVVENLYKLLSGVCFFCHHFRFSRTEAARFVCQLRLLNKGLLLESMHVSQMAPESVISEDPENKEEYAIEEETSDSFIDRMLKYVDDNLEKNVASEGTYKITVINEEKRMLIKSFYEKINKLKCENCKAPAARLRKDGALKIFKKLFTSKEEEILKVLNVKDTDILGAKPVDKKIVDESDNDSEATFEGDDKEETGKVGEDNEESDVEMKDDTIKKKKLVIEEPKEEPMQNQSFEKYTYMTPIHMKKHLSIVSVNESKVLELVYGLKNDYEKKRYITDIFFIEALPVPPSRFRPANVVAGQVMENSQNVFFGNILKTCVQLRDITINSHMEETGTRSRFEIMINLMIELQQNINILFDNTKGPKSRSGDVQAPGIRQLLDKKEGLFRQNMMGKRVNFTARSVISPDPNLEVNEVGVPMTFAQVLTFPEPVTFHNVENLRRAVINGPSTWPGASAVQHEDGSVTSLVKLSYESRVALANQLLTPQTGRISGGVLGNMMEASDMHRNKKVLRHLRNGDMVILNRQPTLHKPSMMGHKVRVLPGEQTLRMHYVNCKTYNADFDGDEMNMHFPQSAAGVAEVSGIAMADYQYLAPTNGDPLRGLIQDSVDAGVLLTKRDTFITRDEYFQFLYWAIKPENEPQLPQGKLITLPPTIFRPKPLWTGKQVISTIILNLTYGLEPPNITSKTKVQAKLWGKSGLDEGSVNILEGELVTGILDSSQYGTAAYGLVHAIFEIYGPKTAGKLLGTLSRLFVCYLQHVGFSCSMDDLRLTASGEKGRRDIIKGGANLGHEVAQEFVGMMDTNMNSRTKSYKLEFNKRMEEVIRHNEKLARLDGSMKGTMGKLTSQIIESVLPNNLIVPFPHNRMMMMTVSGAKGSQVNFSQISCCLGQQELEGRRVPLMISGKSLPSFKPLDTSARAGGYISGRFLTGIKPQEFFFHCMAGREGLIDTAVKTANSGYLQRCIIKHLEGLRVHYDYTVRAPDGSIVQFIYGEDALDVTKQKYLDKFKFAASNYKALRDRFKPHLVASYVNEDSARSHNKRVAKKPYKYDPTISVLSPCLNLGSVSEKFYNSLNKYIAENPDGLISQFGKSSKNKKKSGEEVVLKTQAMATEKCNSETFKSLAFLYYMNSLVDPGEAVGLLAAQSVGEPSTQMTLNTFHLAGFGAKNVTLGIPRLREIIMTASPKPSTPSMTLTLMPYVNDAQAKTVAQQLSRLSLADIVDKIEIREKLTPKSESNANIRYRHVNVNIKFFSIKEIADEYNIGTKAIEDTIERKFLPYLSLIISKELRRSTKALSESDVIEGAMKLGTSLGRFDEAGEENADEIVEDLEDLNKEVDANLKSIQDQLDMQLSSGNEKDKESQQNKKPQYTGKERMERIVGSVMYVTDYNFTIPEKHRSSLEGPVCNIKLNLPSKSHKLLVVNLAETACKMSVIREVKSVKSCYVGEPAKYKGENGEEVKANTIVTEGANLTGVWEQLLLPLPGSQNRSLSENWVDINKLYTNDIYSVLMTYGVEAARASIQNEISNVFGVYHIEVDPRHLGLLADYMTFEGGYKPFSRSGIASNVSPLTKMSFETTTNFLRDTVIAGDFDSLDGPSARIVVGRPVQSGTGSFDVMAQLA</sequence>
<comment type="caution">
    <text evidence="16">The sequence shown here is derived from an EMBL/GenBank/DDBJ whole genome shotgun (WGS) entry which is preliminary data.</text>
</comment>
<evidence type="ECO:0000313" key="16">
    <source>
        <dbReference type="EMBL" id="PVU85038.1"/>
    </source>
</evidence>
<evidence type="ECO:0000256" key="1">
    <source>
        <dbReference type="ARBA" id="ARBA00004123"/>
    </source>
</evidence>
<evidence type="ECO:0000256" key="10">
    <source>
        <dbReference type="ARBA" id="ARBA00023242"/>
    </source>
</evidence>
<dbReference type="InterPro" id="IPR045867">
    <property type="entry name" value="DNA-dir_RpoC_beta_prime"/>
</dbReference>
<protein>
    <recommendedName>
        <fullName evidence="12">DNA-directed RNA polymerase subunit</fullName>
        <ecNumber evidence="12">2.7.7.6</ecNumber>
    </recommendedName>
</protein>
<dbReference type="GO" id="GO:0006351">
    <property type="term" value="P:DNA-templated transcription"/>
    <property type="evidence" value="ECO:0007669"/>
    <property type="project" value="InterPro"/>
</dbReference>
<evidence type="ECO:0000256" key="7">
    <source>
        <dbReference type="ARBA" id="ARBA00022833"/>
    </source>
</evidence>
<dbReference type="CDD" id="cd01435">
    <property type="entry name" value="RNAP_I_RPA1_N"/>
    <property type="match status" value="1"/>
</dbReference>
<feature type="region of interest" description="Disordered" evidence="14">
    <location>
        <begin position="1436"/>
        <end position="1456"/>
    </location>
</feature>
<dbReference type="InterPro" id="IPR042102">
    <property type="entry name" value="RNA_pol_Rpb1_3_sf"/>
</dbReference>
<dbReference type="EMBL" id="MBFT01000115">
    <property type="protein sequence ID" value="PVU97219.1"/>
    <property type="molecule type" value="Genomic_DNA"/>
</dbReference>
<evidence type="ECO:0000256" key="5">
    <source>
        <dbReference type="ARBA" id="ARBA00022695"/>
    </source>
</evidence>
<dbReference type="Pfam" id="PF00623">
    <property type="entry name" value="RNA_pol_Rpb1_2"/>
    <property type="match status" value="1"/>
</dbReference>
<dbReference type="Gene3D" id="1.10.357.120">
    <property type="match status" value="1"/>
</dbReference>
<dbReference type="GO" id="GO:0046872">
    <property type="term" value="F:metal ion binding"/>
    <property type="evidence" value="ECO:0007669"/>
    <property type="project" value="UniProtKB-KW"/>
</dbReference>
<feature type="coiled-coil region" evidence="13">
    <location>
        <begin position="1399"/>
        <end position="1430"/>
    </location>
</feature>
<organism evidence="16 18">
    <name type="scientific">Furculomyces boomerangus</name>
    <dbReference type="NCBI Taxonomy" id="61424"/>
    <lineage>
        <taxon>Eukaryota</taxon>
        <taxon>Fungi</taxon>
        <taxon>Fungi incertae sedis</taxon>
        <taxon>Zoopagomycota</taxon>
        <taxon>Kickxellomycotina</taxon>
        <taxon>Harpellomycetes</taxon>
        <taxon>Harpellales</taxon>
        <taxon>Harpellaceae</taxon>
        <taxon>Furculomyces</taxon>
    </lineage>
</organism>
<dbReference type="InterPro" id="IPR044893">
    <property type="entry name" value="RNA_pol_Rpb1_clamp_domain"/>
</dbReference>
<dbReference type="InterPro" id="IPR007081">
    <property type="entry name" value="RNA_pol_Rpb1_5"/>
</dbReference>
<evidence type="ECO:0000256" key="14">
    <source>
        <dbReference type="SAM" id="MobiDB-lite"/>
    </source>
</evidence>
<comment type="catalytic activity">
    <reaction evidence="11 12">
        <text>RNA(n) + a ribonucleoside 5'-triphosphate = RNA(n+1) + diphosphate</text>
        <dbReference type="Rhea" id="RHEA:21248"/>
        <dbReference type="Rhea" id="RHEA-COMP:14527"/>
        <dbReference type="Rhea" id="RHEA-COMP:17342"/>
        <dbReference type="ChEBI" id="CHEBI:33019"/>
        <dbReference type="ChEBI" id="CHEBI:61557"/>
        <dbReference type="ChEBI" id="CHEBI:140395"/>
        <dbReference type="EC" id="2.7.7.6"/>
    </reaction>
</comment>
<dbReference type="SUPFAM" id="SSF64484">
    <property type="entry name" value="beta and beta-prime subunits of DNA dependent RNA-polymerase"/>
    <property type="match status" value="1"/>
</dbReference>
<keyword evidence="7" id="KW-0862">Zinc</keyword>
<keyword evidence="18" id="KW-1185">Reference proteome</keyword>
<keyword evidence="4 12" id="KW-0808">Transferase</keyword>
<keyword evidence="13" id="KW-0175">Coiled coil</keyword>
<dbReference type="PANTHER" id="PTHR19376">
    <property type="entry name" value="DNA-DIRECTED RNA POLYMERASE"/>
    <property type="match status" value="1"/>
</dbReference>
<comment type="subcellular location">
    <subcellularLocation>
        <location evidence="1">Nucleus</location>
    </subcellularLocation>
</comment>
<accession>A0A2T9XY84</accession>
<dbReference type="Pfam" id="PF04998">
    <property type="entry name" value="RNA_pol_Rpb1_5"/>
    <property type="match status" value="1"/>
</dbReference>
<dbReference type="InterPro" id="IPR038120">
    <property type="entry name" value="Rpb1_funnel_sf"/>
</dbReference>
<dbReference type="PANTHER" id="PTHR19376:SF11">
    <property type="entry name" value="DNA-DIRECTED RNA POLYMERASE I SUBUNIT RPA1"/>
    <property type="match status" value="1"/>
</dbReference>
<dbReference type="Pfam" id="PF04983">
    <property type="entry name" value="RNA_pol_Rpb1_3"/>
    <property type="match status" value="1"/>
</dbReference>
<dbReference type="FunFam" id="2.40.40.20:FF:000019">
    <property type="entry name" value="DNA-directed RNA polymerase II subunit RPB1"/>
    <property type="match status" value="1"/>
</dbReference>
<evidence type="ECO:0000313" key="17">
    <source>
        <dbReference type="EMBL" id="PVU97219.1"/>
    </source>
</evidence>
<dbReference type="GO" id="GO:0005736">
    <property type="term" value="C:RNA polymerase I complex"/>
    <property type="evidence" value="ECO:0007669"/>
    <property type="project" value="TreeGrafter"/>
</dbReference>
<evidence type="ECO:0000259" key="15">
    <source>
        <dbReference type="SMART" id="SM00663"/>
    </source>
</evidence>
<keyword evidence="10" id="KW-0539">Nucleus</keyword>
<keyword evidence="5 12" id="KW-0548">Nucleotidyltransferase</keyword>
<evidence type="ECO:0000256" key="3">
    <source>
        <dbReference type="ARBA" id="ARBA00022478"/>
    </source>
</evidence>
<evidence type="ECO:0000256" key="13">
    <source>
        <dbReference type="SAM" id="Coils"/>
    </source>
</evidence>
<dbReference type="EC" id="2.7.7.6" evidence="12"/>
<proteinExistence type="inferred from homology"/>
<dbReference type="Pfam" id="PF05000">
    <property type="entry name" value="RNA_pol_Rpb1_4"/>
    <property type="match status" value="1"/>
</dbReference>
<evidence type="ECO:0000256" key="11">
    <source>
        <dbReference type="ARBA" id="ARBA00048552"/>
    </source>
</evidence>
<dbReference type="GO" id="GO:0003899">
    <property type="term" value="F:DNA-directed RNA polymerase activity"/>
    <property type="evidence" value="ECO:0007669"/>
    <property type="project" value="UniProtKB-EC"/>
</dbReference>
<dbReference type="Gene3D" id="2.40.40.20">
    <property type="match status" value="1"/>
</dbReference>
<dbReference type="InterPro" id="IPR006592">
    <property type="entry name" value="RNA_pol_N"/>
</dbReference>
<dbReference type="InterPro" id="IPR015699">
    <property type="entry name" value="DNA-dir_RNA_pol1_lsu_N"/>
</dbReference>
<name>A0A2T9XY84_9FUNG</name>
<keyword evidence="9 12" id="KW-0804">Transcription</keyword>
<dbReference type="InterPro" id="IPR007080">
    <property type="entry name" value="RNA_pol_Rpb1_1"/>
</dbReference>
<dbReference type="OrthoDB" id="270392at2759"/>
<keyword evidence="3 12" id="KW-0240">DNA-directed RNA polymerase</keyword>
<dbReference type="InterPro" id="IPR047107">
    <property type="entry name" value="DNA-dir_RNA_pol1_lsu_C"/>
</dbReference>
<dbReference type="Gene3D" id="3.30.70.2850">
    <property type="match status" value="1"/>
</dbReference>
<feature type="region of interest" description="Disordered" evidence="14">
    <location>
        <begin position="266"/>
        <end position="298"/>
    </location>
</feature>
<dbReference type="SMART" id="SM00663">
    <property type="entry name" value="RPOLA_N"/>
    <property type="match status" value="1"/>
</dbReference>
<feature type="domain" description="RNA polymerase N-terminal" evidence="15">
    <location>
        <begin position="367"/>
        <end position="701"/>
    </location>
</feature>
<evidence type="ECO:0000256" key="8">
    <source>
        <dbReference type="ARBA" id="ARBA00022842"/>
    </source>
</evidence>
<dbReference type="InterPro" id="IPR007083">
    <property type="entry name" value="RNA_pol_Rpb1_4"/>
</dbReference>
<evidence type="ECO:0000256" key="9">
    <source>
        <dbReference type="ARBA" id="ARBA00023163"/>
    </source>
</evidence>
<evidence type="ECO:0000313" key="18">
    <source>
        <dbReference type="Proteomes" id="UP000245699"/>
    </source>
</evidence>
<dbReference type="Pfam" id="PF04997">
    <property type="entry name" value="RNA_pol_Rpb1_1"/>
    <property type="match status" value="1"/>
</dbReference>
<dbReference type="STRING" id="61424.A0A2T9XY84"/>
<keyword evidence="6" id="KW-0479">Metal-binding</keyword>
<dbReference type="CDD" id="cd02735">
    <property type="entry name" value="RNAP_I_Rpa1_C"/>
    <property type="match status" value="1"/>
</dbReference>
<dbReference type="Gene3D" id="6.10.250.2940">
    <property type="match status" value="1"/>
</dbReference>
<dbReference type="Proteomes" id="UP000245699">
    <property type="component" value="Unassembled WGS sequence"/>
</dbReference>
<dbReference type="Gene3D" id="1.10.274.100">
    <property type="entry name" value="RNA polymerase Rpb1, domain 3"/>
    <property type="match status" value="1"/>
</dbReference>
<evidence type="ECO:0000256" key="4">
    <source>
        <dbReference type="ARBA" id="ARBA00022679"/>
    </source>
</evidence>
<evidence type="ECO:0000256" key="2">
    <source>
        <dbReference type="ARBA" id="ARBA00006460"/>
    </source>
</evidence>
<evidence type="ECO:0000256" key="6">
    <source>
        <dbReference type="ARBA" id="ARBA00022723"/>
    </source>
</evidence>
<keyword evidence="8" id="KW-0460">Magnesium</keyword>
<dbReference type="FunFam" id="4.10.860.120:FF:000006">
    <property type="entry name" value="DNA-directed RNA polymerase subunit"/>
    <property type="match status" value="1"/>
</dbReference>
<dbReference type="FunFam" id="3.30.1490.180:FF:000003">
    <property type="entry name" value="DNA-directed RNA polymerase subunit"/>
    <property type="match status" value="1"/>
</dbReference>
<reference evidence="16 18" key="1">
    <citation type="journal article" date="2018" name="MBio">
        <title>Comparative Genomics Reveals the Core Gene Toolbox for the Fungus-Insect Symbiosis.</title>
        <authorList>
            <person name="Wang Y."/>
            <person name="Stata M."/>
            <person name="Wang W."/>
            <person name="Stajich J.E."/>
            <person name="White M.M."/>
            <person name="Moncalvo J.M."/>
        </authorList>
    </citation>
    <scope>NUCLEOTIDE SEQUENCE [LARGE SCALE GENOMIC DNA]</scope>
    <source>
        <strain evidence="16 18">AUS-77-4</strain>
    </source>
</reference>
<dbReference type="InterPro" id="IPR007066">
    <property type="entry name" value="RNA_pol_Rpb1_3"/>
</dbReference>
<feature type="compositionally biased region" description="Acidic residues" evidence="14">
    <location>
        <begin position="267"/>
        <end position="282"/>
    </location>
</feature>